<keyword evidence="3" id="KW-1185">Reference proteome</keyword>
<gene>
    <name evidence="2" type="ORF">H2O64_21280</name>
</gene>
<reference evidence="2 3" key="1">
    <citation type="submission" date="2020-07" db="EMBL/GenBank/DDBJ databases">
        <title>Description of Kordia aestuariivivens sp. nov., isolated from a tidal flat.</title>
        <authorList>
            <person name="Park S."/>
            <person name="Yoon J.-H."/>
        </authorList>
    </citation>
    <scope>NUCLEOTIDE SEQUENCE [LARGE SCALE GENOMIC DNA]</scope>
    <source>
        <strain evidence="2 3">YSTF-M3</strain>
    </source>
</reference>
<name>A0ABR7QF63_9FLAO</name>
<comment type="caution">
    <text evidence="2">The sequence shown here is derived from an EMBL/GenBank/DDBJ whole genome shotgun (WGS) entry which is preliminary data.</text>
</comment>
<feature type="transmembrane region" description="Helical" evidence="1">
    <location>
        <begin position="57"/>
        <end position="87"/>
    </location>
</feature>
<evidence type="ECO:0000313" key="3">
    <source>
        <dbReference type="Proteomes" id="UP000619238"/>
    </source>
</evidence>
<dbReference type="RefSeq" id="WP_187564259.1">
    <property type="nucleotide sequence ID" value="NZ_JACGWS010000017.1"/>
</dbReference>
<dbReference type="Proteomes" id="UP000619238">
    <property type="component" value="Unassembled WGS sequence"/>
</dbReference>
<accession>A0ABR7QF63</accession>
<evidence type="ECO:0000313" key="2">
    <source>
        <dbReference type="EMBL" id="MBC8757216.1"/>
    </source>
</evidence>
<protein>
    <submittedName>
        <fullName evidence="2">Uncharacterized protein</fullName>
    </submittedName>
</protein>
<feature type="transmembrane region" description="Helical" evidence="1">
    <location>
        <begin position="9"/>
        <end position="26"/>
    </location>
</feature>
<evidence type="ECO:0000256" key="1">
    <source>
        <dbReference type="SAM" id="Phobius"/>
    </source>
</evidence>
<dbReference type="EMBL" id="JACGWS010000017">
    <property type="protein sequence ID" value="MBC8757216.1"/>
    <property type="molecule type" value="Genomic_DNA"/>
</dbReference>
<keyword evidence="1" id="KW-0472">Membrane</keyword>
<sequence>MENKNTSTIWYVIGVILIAISLYFFVDSYGYTLKESKDFLNNVSYEGMNKKFVEGDAYNYIIAGTYSTTMMLRSVVFAIIGCTFLLLSKTK</sequence>
<proteinExistence type="predicted"/>
<keyword evidence="1" id="KW-0812">Transmembrane</keyword>
<keyword evidence="1" id="KW-1133">Transmembrane helix</keyword>
<organism evidence="2 3">
    <name type="scientific">Kordia aestuariivivens</name>
    <dbReference type="NCBI Taxonomy" id="2759037"/>
    <lineage>
        <taxon>Bacteria</taxon>
        <taxon>Pseudomonadati</taxon>
        <taxon>Bacteroidota</taxon>
        <taxon>Flavobacteriia</taxon>
        <taxon>Flavobacteriales</taxon>
        <taxon>Flavobacteriaceae</taxon>
        <taxon>Kordia</taxon>
    </lineage>
</organism>